<organism evidence="1 2">
    <name type="scientific">Amycolatopsis magusensis</name>
    <dbReference type="NCBI Taxonomy" id="882444"/>
    <lineage>
        <taxon>Bacteria</taxon>
        <taxon>Bacillati</taxon>
        <taxon>Actinomycetota</taxon>
        <taxon>Actinomycetes</taxon>
        <taxon>Pseudonocardiales</taxon>
        <taxon>Pseudonocardiaceae</taxon>
        <taxon>Amycolatopsis</taxon>
    </lineage>
</organism>
<reference evidence="1 2" key="1">
    <citation type="submission" date="2021-03" db="EMBL/GenBank/DDBJ databases">
        <title>Sequencing the genomes of 1000 actinobacteria strains.</title>
        <authorList>
            <person name="Klenk H.-P."/>
        </authorList>
    </citation>
    <scope>NUCLEOTIDE SEQUENCE [LARGE SCALE GENOMIC DNA]</scope>
    <source>
        <strain evidence="1 2">DSM 45510</strain>
    </source>
</reference>
<keyword evidence="2" id="KW-1185">Reference proteome</keyword>
<dbReference type="RefSeq" id="WP_282770131.1">
    <property type="nucleotide sequence ID" value="NZ_JAGGMS010000001.1"/>
</dbReference>
<sequence length="94" mass="9938">MAHTAFGRPLPSAEETREFLSGGLAPVGCRTCSVRVLVKKNSPKHTSIQWTADSSACPVYAASDRPPALQDTCPELQRSIDEDVRAGALGVAGE</sequence>
<dbReference type="EMBL" id="JAGGMS010000001">
    <property type="protein sequence ID" value="MBP2185938.1"/>
    <property type="molecule type" value="Genomic_DNA"/>
</dbReference>
<gene>
    <name evidence="1" type="ORF">JOM49_007464</name>
</gene>
<comment type="caution">
    <text evidence="1">The sequence shown here is derived from an EMBL/GenBank/DDBJ whole genome shotgun (WGS) entry which is preliminary data.</text>
</comment>
<evidence type="ECO:0000313" key="2">
    <source>
        <dbReference type="Proteomes" id="UP000741013"/>
    </source>
</evidence>
<evidence type="ECO:0008006" key="3">
    <source>
        <dbReference type="Google" id="ProtNLM"/>
    </source>
</evidence>
<protein>
    <recommendedName>
        <fullName evidence="3">Ig-like domain-containing protein</fullName>
    </recommendedName>
</protein>
<name>A0ABS4Q2W1_9PSEU</name>
<accession>A0ABS4Q2W1</accession>
<dbReference type="Proteomes" id="UP000741013">
    <property type="component" value="Unassembled WGS sequence"/>
</dbReference>
<evidence type="ECO:0000313" key="1">
    <source>
        <dbReference type="EMBL" id="MBP2185938.1"/>
    </source>
</evidence>
<proteinExistence type="predicted"/>